<gene>
    <name evidence="2" type="ORF">DHEL01_v200682</name>
</gene>
<evidence type="ECO:0000313" key="2">
    <source>
        <dbReference type="EMBL" id="POS80915.1"/>
    </source>
</evidence>
<name>A0A2P5IEI5_DIAHE</name>
<feature type="region of interest" description="Disordered" evidence="1">
    <location>
        <begin position="62"/>
        <end position="85"/>
    </location>
</feature>
<accession>A0A2P5IEI5</accession>
<sequence>MNPEDSRAVRCGAGAIHQNEARSNKEPTDGVQLPTPPTATMPQGAAAPFRFASSLHRDATKVAASSTTYRPASYDPARPQSSAGGRWWLAGVGIGHGLLRSSI</sequence>
<dbReference type="OrthoDB" id="10528012at2759"/>
<dbReference type="AlphaFoldDB" id="A0A2P5IEI5"/>
<organism evidence="2 3">
    <name type="scientific">Diaporthe helianthi</name>
    <dbReference type="NCBI Taxonomy" id="158607"/>
    <lineage>
        <taxon>Eukaryota</taxon>
        <taxon>Fungi</taxon>
        <taxon>Dikarya</taxon>
        <taxon>Ascomycota</taxon>
        <taxon>Pezizomycotina</taxon>
        <taxon>Sordariomycetes</taxon>
        <taxon>Sordariomycetidae</taxon>
        <taxon>Diaporthales</taxon>
        <taxon>Diaporthaceae</taxon>
        <taxon>Diaporthe</taxon>
    </lineage>
</organism>
<dbReference type="InParanoid" id="A0A2P5IEI5"/>
<reference evidence="2" key="1">
    <citation type="submission" date="2017-09" db="EMBL/GenBank/DDBJ databases">
        <title>Polyketide synthases of a Diaporthe helianthi virulent isolate.</title>
        <authorList>
            <person name="Baroncelli R."/>
        </authorList>
    </citation>
    <scope>NUCLEOTIDE SEQUENCE [LARGE SCALE GENOMIC DNA]</scope>
    <source>
        <strain evidence="2">7/96</strain>
    </source>
</reference>
<comment type="caution">
    <text evidence="2">The sequence shown here is derived from an EMBL/GenBank/DDBJ whole genome shotgun (WGS) entry which is preliminary data.</text>
</comment>
<dbReference type="EMBL" id="MAVT02000027">
    <property type="protein sequence ID" value="POS80915.1"/>
    <property type="molecule type" value="Genomic_DNA"/>
</dbReference>
<feature type="region of interest" description="Disordered" evidence="1">
    <location>
        <begin position="1"/>
        <end position="44"/>
    </location>
</feature>
<proteinExistence type="predicted"/>
<evidence type="ECO:0000256" key="1">
    <source>
        <dbReference type="SAM" id="MobiDB-lite"/>
    </source>
</evidence>
<keyword evidence="3" id="KW-1185">Reference proteome</keyword>
<protein>
    <submittedName>
        <fullName evidence="2">Uncharacterized protein</fullName>
    </submittedName>
</protein>
<feature type="compositionally biased region" description="Basic and acidic residues" evidence="1">
    <location>
        <begin position="19"/>
        <end position="28"/>
    </location>
</feature>
<evidence type="ECO:0000313" key="3">
    <source>
        <dbReference type="Proteomes" id="UP000094444"/>
    </source>
</evidence>
<dbReference type="Proteomes" id="UP000094444">
    <property type="component" value="Unassembled WGS sequence"/>
</dbReference>